<reference evidence="1 2" key="1">
    <citation type="submission" date="2015-10" db="EMBL/GenBank/DDBJ databases">
        <title>Draft genome sequence of Streptomyces canus DSM 40017, type strain for the species Streptomyces canus.</title>
        <authorList>
            <person name="Ruckert C."/>
            <person name="Winkler A."/>
            <person name="Kalinowski J."/>
            <person name="Kampfer P."/>
            <person name="Glaeser S."/>
        </authorList>
    </citation>
    <scope>NUCLEOTIDE SEQUENCE [LARGE SCALE GENOMIC DNA]</scope>
    <source>
        <strain evidence="1 2">DSM 40017</strain>
    </source>
</reference>
<dbReference type="EMBL" id="LMWU01000087">
    <property type="protein sequence ID" value="KUN53281.1"/>
    <property type="molecule type" value="Genomic_DNA"/>
</dbReference>
<evidence type="ECO:0000313" key="2">
    <source>
        <dbReference type="Proteomes" id="UP000053669"/>
    </source>
</evidence>
<evidence type="ECO:0000313" key="1">
    <source>
        <dbReference type="EMBL" id="KUN53281.1"/>
    </source>
</evidence>
<proteinExistence type="predicted"/>
<accession>A0A101RJU5</accession>
<dbReference type="Proteomes" id="UP000053669">
    <property type="component" value="Unassembled WGS sequence"/>
</dbReference>
<gene>
    <name evidence="1" type="ORF">AQJ46_50515</name>
</gene>
<comment type="caution">
    <text evidence="1">The sequence shown here is derived from an EMBL/GenBank/DDBJ whole genome shotgun (WGS) entry which is preliminary data.</text>
</comment>
<name>A0A101RJU5_9ACTN</name>
<organism evidence="1 2">
    <name type="scientific">Streptomyces canus</name>
    <dbReference type="NCBI Taxonomy" id="58343"/>
    <lineage>
        <taxon>Bacteria</taxon>
        <taxon>Bacillati</taxon>
        <taxon>Actinomycetota</taxon>
        <taxon>Actinomycetes</taxon>
        <taxon>Kitasatosporales</taxon>
        <taxon>Streptomycetaceae</taxon>
        <taxon>Streptomyces</taxon>
        <taxon>Streptomyces aurantiacus group</taxon>
    </lineage>
</organism>
<sequence length="121" mass="13449">MLIGRAALMAVADVWVELHSQALGVRLVRADTIEQVWWDVKQPAFLIVALRGGQDVRQDVRAGFPTDDIEEGEAGDLCMTLVECIAEAADNGGPRMVWMARDEDTMGVFWKRGPMIDHIAR</sequence>
<dbReference type="AlphaFoldDB" id="A0A101RJU5"/>
<protein>
    <submittedName>
        <fullName evidence="1">Uncharacterized protein</fullName>
    </submittedName>
</protein>